<dbReference type="Proteomes" id="UP000317835">
    <property type="component" value="Chromosome"/>
</dbReference>
<dbReference type="EC" id="2.3.1.-" evidence="11"/>
<dbReference type="InterPro" id="IPR004299">
    <property type="entry name" value="MBOAT_fam"/>
</dbReference>
<dbReference type="RefSeq" id="WP_231749451.1">
    <property type="nucleotide sequence ID" value="NZ_CP036426.1"/>
</dbReference>
<dbReference type="InterPro" id="IPR051085">
    <property type="entry name" value="MB_O-acyltransferase"/>
</dbReference>
<feature type="transmembrane region" description="Helical" evidence="10">
    <location>
        <begin position="74"/>
        <end position="94"/>
    </location>
</feature>
<dbReference type="PIRSF" id="PIRSF500217">
    <property type="entry name" value="AlgI"/>
    <property type="match status" value="1"/>
</dbReference>
<dbReference type="GO" id="GO:0005886">
    <property type="term" value="C:plasma membrane"/>
    <property type="evidence" value="ECO:0007669"/>
    <property type="project" value="UniProtKB-SubCell"/>
</dbReference>
<keyword evidence="3 9" id="KW-1003">Cell membrane</keyword>
<gene>
    <name evidence="11" type="primary">patA_1</name>
    <name evidence="11" type="ORF">ElP_06930</name>
</gene>
<dbReference type="AlphaFoldDB" id="A0A518GW84"/>
<evidence type="ECO:0000256" key="1">
    <source>
        <dbReference type="ARBA" id="ARBA00004651"/>
    </source>
</evidence>
<dbReference type="InterPro" id="IPR024194">
    <property type="entry name" value="Ac/AlaTfrase_AlgI/DltB"/>
</dbReference>
<feature type="transmembrane region" description="Helical" evidence="10">
    <location>
        <begin position="510"/>
        <end position="532"/>
    </location>
</feature>
<dbReference type="GO" id="GO:0016746">
    <property type="term" value="F:acyltransferase activity"/>
    <property type="evidence" value="ECO:0007669"/>
    <property type="project" value="UniProtKB-KW"/>
</dbReference>
<dbReference type="KEGG" id="tpla:ElP_06930"/>
<proteinExistence type="inferred from homology"/>
<feature type="transmembrane region" description="Helical" evidence="10">
    <location>
        <begin position="114"/>
        <end position="132"/>
    </location>
</feature>
<keyword evidence="6 10" id="KW-1133">Transmembrane helix</keyword>
<feature type="transmembrane region" description="Helical" evidence="10">
    <location>
        <begin position="426"/>
        <end position="447"/>
    </location>
</feature>
<dbReference type="Pfam" id="PF03062">
    <property type="entry name" value="MBOAT"/>
    <property type="match status" value="1"/>
</dbReference>
<feature type="transmembrane region" description="Helical" evidence="10">
    <location>
        <begin position="343"/>
        <end position="365"/>
    </location>
</feature>
<comment type="similarity">
    <text evidence="2 9">Belongs to the membrane-bound acyltransferase family.</text>
</comment>
<keyword evidence="4 9" id="KW-0808">Transferase</keyword>
<evidence type="ECO:0000256" key="9">
    <source>
        <dbReference type="PIRNR" id="PIRNR016636"/>
    </source>
</evidence>
<evidence type="ECO:0000313" key="12">
    <source>
        <dbReference type="Proteomes" id="UP000317835"/>
    </source>
</evidence>
<evidence type="ECO:0000256" key="7">
    <source>
        <dbReference type="ARBA" id="ARBA00023136"/>
    </source>
</evidence>
<evidence type="ECO:0000256" key="4">
    <source>
        <dbReference type="ARBA" id="ARBA00022679"/>
    </source>
</evidence>
<protein>
    <submittedName>
        <fullName evidence="11">Peptidoglycan O-acetyltransferase</fullName>
        <ecNumber evidence="11">2.3.1.-</ecNumber>
    </submittedName>
</protein>
<dbReference type="GO" id="GO:0042121">
    <property type="term" value="P:alginic acid biosynthetic process"/>
    <property type="evidence" value="ECO:0007669"/>
    <property type="project" value="InterPro"/>
</dbReference>
<keyword evidence="5 10" id="KW-0812">Transmembrane</keyword>
<evidence type="ECO:0000256" key="6">
    <source>
        <dbReference type="ARBA" id="ARBA00022989"/>
    </source>
</evidence>
<keyword evidence="8 9" id="KW-0012">Acyltransferase</keyword>
<evidence type="ECO:0000256" key="3">
    <source>
        <dbReference type="ARBA" id="ARBA00022475"/>
    </source>
</evidence>
<reference evidence="11 12" key="1">
    <citation type="submission" date="2019-02" db="EMBL/GenBank/DDBJ databases">
        <title>Deep-cultivation of Planctomycetes and their phenomic and genomic characterization uncovers novel biology.</title>
        <authorList>
            <person name="Wiegand S."/>
            <person name="Jogler M."/>
            <person name="Boedeker C."/>
            <person name="Pinto D."/>
            <person name="Vollmers J."/>
            <person name="Rivas-Marin E."/>
            <person name="Kohn T."/>
            <person name="Peeters S.H."/>
            <person name="Heuer A."/>
            <person name="Rast P."/>
            <person name="Oberbeckmann S."/>
            <person name="Bunk B."/>
            <person name="Jeske O."/>
            <person name="Meyerdierks A."/>
            <person name="Storesund J.E."/>
            <person name="Kallscheuer N."/>
            <person name="Luecker S."/>
            <person name="Lage O.M."/>
            <person name="Pohl T."/>
            <person name="Merkel B.J."/>
            <person name="Hornburger P."/>
            <person name="Mueller R.-W."/>
            <person name="Bruemmer F."/>
            <person name="Labrenz M."/>
            <person name="Spormann A.M."/>
            <person name="Op den Camp H."/>
            <person name="Overmann J."/>
            <person name="Amann R."/>
            <person name="Jetten M.S.M."/>
            <person name="Mascher T."/>
            <person name="Medema M.H."/>
            <person name="Devos D.P."/>
            <person name="Kaster A.-K."/>
            <person name="Ovreas L."/>
            <person name="Rohde M."/>
            <person name="Galperin M.Y."/>
            <person name="Jogler C."/>
        </authorList>
    </citation>
    <scope>NUCLEOTIDE SEQUENCE [LARGE SCALE GENOMIC DNA]</scope>
    <source>
        <strain evidence="11 12">ElP</strain>
    </source>
</reference>
<evidence type="ECO:0000256" key="10">
    <source>
        <dbReference type="SAM" id="Phobius"/>
    </source>
</evidence>
<dbReference type="EMBL" id="CP036426">
    <property type="protein sequence ID" value="QDV32853.1"/>
    <property type="molecule type" value="Genomic_DNA"/>
</dbReference>
<comment type="subcellular location">
    <subcellularLocation>
        <location evidence="1">Cell membrane</location>
        <topology evidence="1">Multi-pass membrane protein</topology>
    </subcellularLocation>
</comment>
<name>A0A518GW84_9BACT</name>
<accession>A0A518GW84</accession>
<evidence type="ECO:0000313" key="11">
    <source>
        <dbReference type="EMBL" id="QDV32853.1"/>
    </source>
</evidence>
<keyword evidence="7 9" id="KW-0472">Membrane</keyword>
<evidence type="ECO:0000256" key="8">
    <source>
        <dbReference type="ARBA" id="ARBA00023315"/>
    </source>
</evidence>
<evidence type="ECO:0000256" key="5">
    <source>
        <dbReference type="ARBA" id="ARBA00022692"/>
    </source>
</evidence>
<organism evidence="11 12">
    <name type="scientific">Tautonia plasticadhaerens</name>
    <dbReference type="NCBI Taxonomy" id="2527974"/>
    <lineage>
        <taxon>Bacteria</taxon>
        <taxon>Pseudomonadati</taxon>
        <taxon>Planctomycetota</taxon>
        <taxon>Planctomycetia</taxon>
        <taxon>Isosphaerales</taxon>
        <taxon>Isosphaeraceae</taxon>
        <taxon>Tautonia</taxon>
    </lineage>
</organism>
<feature type="transmembrane region" description="Helical" evidence="10">
    <location>
        <begin position="308"/>
        <end position="331"/>
    </location>
</feature>
<feature type="transmembrane region" description="Helical" evidence="10">
    <location>
        <begin position="223"/>
        <end position="243"/>
    </location>
</feature>
<dbReference type="PANTHER" id="PTHR13285">
    <property type="entry name" value="ACYLTRANSFERASE"/>
    <property type="match status" value="1"/>
</dbReference>
<keyword evidence="12" id="KW-1185">Reference proteome</keyword>
<sequence length="535" mass="58658">MLFNSLAFAAFFAVVFALYWALGRRHRAQNAVLLAAGYAFYGCWDWRFLGLLVLSTVVDYGCGLAVARVDAPRARGLVLGLSLAVNLGVLGFFKYCDFFTGSLQVLLDRVGVEASLPVLDVLLPIGISFYTFQSMAYVIDVYRRHVAPTRDLLQFAVFVSFFPHLVAGPIMQPRTLLPQVARPRRFDLDQFYRGAHLIAWGLVKKVVVADNLAPIVDDLFGRWASIDGGLALLAVYAFAFQIYCDFSGYTDMARGVARCLGFELALNFNLPYFAASPREFWQRWHISLSQWLRDYLYIPLGGSRGDRAVWAGNVVLAALVGCFGVAGCLAVEEWPGFASWRSAVPTPAPMLAAGLLIGCSAILAIRGRSALTGRNLMLTMILGGLWHGAAWTFVAWGAYQGILLVGHRLLEPLLDRLRPSDPVHRACWTGLCIVVTFHLVCLGWLLFRADSIAQASGMLGLILSGPTLPPASSLVPVLAVVLPLLLVQAAQHATGDLEILQRTPWYVRSLAYTAGFYAIVLGGEFGGGQFLYFQF</sequence>
<feature type="transmembrane region" description="Helical" evidence="10">
    <location>
        <begin position="385"/>
        <end position="405"/>
    </location>
</feature>
<dbReference type="InterPro" id="IPR028362">
    <property type="entry name" value="AlgI"/>
</dbReference>
<feature type="transmembrane region" description="Helical" evidence="10">
    <location>
        <begin position="152"/>
        <end position="171"/>
    </location>
</feature>
<evidence type="ECO:0000256" key="2">
    <source>
        <dbReference type="ARBA" id="ARBA00010323"/>
    </source>
</evidence>
<dbReference type="PIRSF" id="PIRSF016636">
    <property type="entry name" value="AlgI_DltB"/>
    <property type="match status" value="1"/>
</dbReference>
<feature type="transmembrane region" description="Helical" evidence="10">
    <location>
        <begin position="467"/>
        <end position="489"/>
    </location>
</feature>
<feature type="transmembrane region" description="Helical" evidence="10">
    <location>
        <begin position="47"/>
        <end position="67"/>
    </location>
</feature>
<dbReference type="PANTHER" id="PTHR13285:SF23">
    <property type="entry name" value="TEICHOIC ACID D-ALANYLTRANSFERASE"/>
    <property type="match status" value="1"/>
</dbReference>